<organism evidence="4 5">
    <name type="scientific">Rhodopseudomonas palustris</name>
    <dbReference type="NCBI Taxonomy" id="1076"/>
    <lineage>
        <taxon>Bacteria</taxon>
        <taxon>Pseudomonadati</taxon>
        <taxon>Pseudomonadota</taxon>
        <taxon>Alphaproteobacteria</taxon>
        <taxon>Hyphomicrobiales</taxon>
        <taxon>Nitrobacteraceae</taxon>
        <taxon>Rhodopseudomonas</taxon>
    </lineage>
</organism>
<comment type="caution">
    <text evidence="4">The sequence shown here is derived from an EMBL/GenBank/DDBJ whole genome shotgun (WGS) entry which is preliminary data.</text>
</comment>
<feature type="compositionally biased region" description="Basic residues" evidence="2">
    <location>
        <begin position="105"/>
        <end position="127"/>
    </location>
</feature>
<dbReference type="PANTHER" id="PTHR47814">
    <property type="entry name" value="PEPTIDYL-TRNA HYDROLASE ARFB"/>
    <property type="match status" value="1"/>
</dbReference>
<dbReference type="PATRIC" id="fig|1076.23.peg.5710"/>
<evidence type="ECO:0000259" key="3">
    <source>
        <dbReference type="Pfam" id="PF00472"/>
    </source>
</evidence>
<dbReference type="OrthoDB" id="9815709at2"/>
<dbReference type="STRING" id="1421013.GCA_000504425_02124"/>
<dbReference type="InterPro" id="IPR045853">
    <property type="entry name" value="Pep_chain_release_fac_I_sf"/>
</dbReference>
<name>A0A0D7E8Q1_RHOPL</name>
<feature type="domain" description="Prokaryotic-type class I peptide chain release factors" evidence="3">
    <location>
        <begin position="12"/>
        <end position="133"/>
    </location>
</feature>
<dbReference type="GO" id="GO:0003747">
    <property type="term" value="F:translation release factor activity"/>
    <property type="evidence" value="ECO:0007669"/>
    <property type="project" value="InterPro"/>
</dbReference>
<feature type="region of interest" description="Disordered" evidence="2">
    <location>
        <begin position="105"/>
        <end position="140"/>
    </location>
</feature>
<dbReference type="Proteomes" id="UP000032515">
    <property type="component" value="Unassembled WGS sequence"/>
</dbReference>
<reference evidence="4 5" key="1">
    <citation type="submission" date="2014-11" db="EMBL/GenBank/DDBJ databases">
        <title>Genomics and ecophysiology of heterotrophic nitrogen fixing bacteria isolated from estuarine surface water.</title>
        <authorList>
            <person name="Bentzon-Tilia M."/>
            <person name="Severin I."/>
            <person name="Hansen L.H."/>
            <person name="Riemann L."/>
        </authorList>
    </citation>
    <scope>NUCLEOTIDE SEQUENCE [LARGE SCALE GENOMIC DNA]</scope>
    <source>
        <strain evidence="4 5">BAL398</strain>
    </source>
</reference>
<evidence type="ECO:0000313" key="4">
    <source>
        <dbReference type="EMBL" id="KIZ37204.1"/>
    </source>
</evidence>
<protein>
    <submittedName>
        <fullName evidence="4">Peptide chain release factor I</fullName>
    </submittedName>
</protein>
<gene>
    <name evidence="4" type="ORF">OO17_23865</name>
</gene>
<dbReference type="GO" id="GO:0072344">
    <property type="term" value="P:rescue of stalled ribosome"/>
    <property type="evidence" value="ECO:0007669"/>
    <property type="project" value="TreeGrafter"/>
</dbReference>
<sequence>MLRIARDLFIDEDKDIEVTFVRASGPGGQNVNKLSTAAQLRFDTSRIALPPDAVIRLERLAGQRMTKDGVIVIHAQRFRTQERNRADAIDRLLELLREAMVRPVPRRATKPTLGSKKRRLEGKKRRSDVKAKRGSGGYDD</sequence>
<dbReference type="NCBIfam" id="NF006718">
    <property type="entry name" value="PRK09256.1"/>
    <property type="match status" value="1"/>
</dbReference>
<accession>A0A0D7E8Q1</accession>
<evidence type="ECO:0000313" key="5">
    <source>
        <dbReference type="Proteomes" id="UP000032515"/>
    </source>
</evidence>
<dbReference type="RefSeq" id="WP_044416424.1">
    <property type="nucleotide sequence ID" value="NZ_JXXE01000543.1"/>
</dbReference>
<dbReference type="SUPFAM" id="SSF75620">
    <property type="entry name" value="Release factor"/>
    <property type="match status" value="1"/>
</dbReference>
<dbReference type="FunFam" id="3.30.160.20:FF:000046">
    <property type="entry name" value="Peptidyl-tRNA hydrolase ICT1"/>
    <property type="match status" value="1"/>
</dbReference>
<comment type="similarity">
    <text evidence="1">Belongs to the prokaryotic/mitochondrial release factor family.</text>
</comment>
<dbReference type="GO" id="GO:0043022">
    <property type="term" value="F:ribosome binding"/>
    <property type="evidence" value="ECO:0007669"/>
    <property type="project" value="TreeGrafter"/>
</dbReference>
<dbReference type="PANTHER" id="PTHR47814:SF1">
    <property type="entry name" value="PEPTIDYL-TRNA HYDROLASE ARFB"/>
    <property type="match status" value="1"/>
</dbReference>
<dbReference type="Pfam" id="PF00472">
    <property type="entry name" value="RF-1"/>
    <property type="match status" value="1"/>
</dbReference>
<dbReference type="InterPro" id="IPR000352">
    <property type="entry name" value="Pep_chain_release_fac_I"/>
</dbReference>
<dbReference type="GO" id="GO:0004045">
    <property type="term" value="F:peptidyl-tRNA hydrolase activity"/>
    <property type="evidence" value="ECO:0007669"/>
    <property type="project" value="TreeGrafter"/>
</dbReference>
<dbReference type="EMBL" id="JXXE01000543">
    <property type="protein sequence ID" value="KIZ37204.1"/>
    <property type="molecule type" value="Genomic_DNA"/>
</dbReference>
<proteinExistence type="inferred from homology"/>
<evidence type="ECO:0000256" key="1">
    <source>
        <dbReference type="ARBA" id="ARBA00010835"/>
    </source>
</evidence>
<evidence type="ECO:0000256" key="2">
    <source>
        <dbReference type="SAM" id="MobiDB-lite"/>
    </source>
</evidence>
<dbReference type="AlphaFoldDB" id="A0A0D7E8Q1"/>
<dbReference type="Gene3D" id="3.30.160.20">
    <property type="match status" value="1"/>
</dbReference>